<dbReference type="PANTHER" id="PTHR43157">
    <property type="entry name" value="PHOSPHATIDYLINOSITOL-GLYCAN BIOSYNTHESIS CLASS F PROTEIN-RELATED"/>
    <property type="match status" value="1"/>
</dbReference>
<comment type="caution">
    <text evidence="2">The sequence shown here is derived from an EMBL/GenBank/DDBJ whole genome shotgun (WGS) entry which is preliminary data.</text>
</comment>
<dbReference type="GO" id="GO:0016491">
    <property type="term" value="F:oxidoreductase activity"/>
    <property type="evidence" value="ECO:0007669"/>
    <property type="project" value="UniProtKB-KW"/>
</dbReference>
<evidence type="ECO:0000313" key="3">
    <source>
        <dbReference type="Proteomes" id="UP000639643"/>
    </source>
</evidence>
<dbReference type="Pfam" id="PF00106">
    <property type="entry name" value="adh_short"/>
    <property type="match status" value="1"/>
</dbReference>
<dbReference type="AlphaFoldDB" id="A0A8H6JI89"/>
<keyword evidence="3" id="KW-1185">Reference proteome</keyword>
<dbReference type="SUPFAM" id="SSF51735">
    <property type="entry name" value="NAD(P)-binding Rossmann-fold domains"/>
    <property type="match status" value="1"/>
</dbReference>
<organism evidence="2 3">
    <name type="scientific">Colletotrichum musicola</name>
    <dbReference type="NCBI Taxonomy" id="2175873"/>
    <lineage>
        <taxon>Eukaryota</taxon>
        <taxon>Fungi</taxon>
        <taxon>Dikarya</taxon>
        <taxon>Ascomycota</taxon>
        <taxon>Pezizomycotina</taxon>
        <taxon>Sordariomycetes</taxon>
        <taxon>Hypocreomycetidae</taxon>
        <taxon>Glomerellales</taxon>
        <taxon>Glomerellaceae</taxon>
        <taxon>Colletotrichum</taxon>
        <taxon>Colletotrichum orchidearum species complex</taxon>
    </lineage>
</organism>
<dbReference type="OrthoDB" id="191139at2759"/>
<dbReference type="Proteomes" id="UP000639643">
    <property type="component" value="Unassembled WGS sequence"/>
</dbReference>
<reference evidence="2" key="1">
    <citation type="journal article" date="2020" name="Phytopathology">
        <title>Genome Sequence Resources of Colletotrichum truncatum, C. plurivorum, C. musicola, and C. sojae: Four Species Pathogenic to Soybean (Glycine max).</title>
        <authorList>
            <person name="Rogerio F."/>
            <person name="Boufleur T.R."/>
            <person name="Ciampi-Guillardi M."/>
            <person name="Sukno S.A."/>
            <person name="Thon M.R."/>
            <person name="Massola Junior N.S."/>
            <person name="Baroncelli R."/>
        </authorList>
    </citation>
    <scope>NUCLEOTIDE SEQUENCE</scope>
    <source>
        <strain evidence="2">LFN0074</strain>
    </source>
</reference>
<dbReference type="InterPro" id="IPR002347">
    <property type="entry name" value="SDR_fam"/>
</dbReference>
<accession>A0A8H6JI89</accession>
<dbReference type="InterPro" id="IPR036291">
    <property type="entry name" value="NAD(P)-bd_dom_sf"/>
</dbReference>
<keyword evidence="1" id="KW-0560">Oxidoreductase</keyword>
<gene>
    <name evidence="2" type="ORF">CMUS01_12910</name>
</gene>
<dbReference type="PANTHER" id="PTHR43157:SF31">
    <property type="entry name" value="PHOSPHATIDYLINOSITOL-GLYCAN BIOSYNTHESIS CLASS F PROTEIN"/>
    <property type="match status" value="1"/>
</dbReference>
<dbReference type="Gene3D" id="3.40.50.720">
    <property type="entry name" value="NAD(P)-binding Rossmann-like Domain"/>
    <property type="match status" value="1"/>
</dbReference>
<proteinExistence type="predicted"/>
<evidence type="ECO:0000313" key="2">
    <source>
        <dbReference type="EMBL" id="KAF6813131.1"/>
    </source>
</evidence>
<evidence type="ECO:0000256" key="1">
    <source>
        <dbReference type="ARBA" id="ARBA00023002"/>
    </source>
</evidence>
<name>A0A8H6JI89_9PEZI</name>
<protein>
    <submittedName>
        <fullName evidence="2">Short-chain dehydrogenase reductase</fullName>
    </submittedName>
</protein>
<sequence>MAGATTFDISPEKRASMSAFMKRQIFSEPPLPSSGHADLTGKTAVVTGSNVGLGLECSRQLLGLGLGKLILAVRSESKGEEARRDLEAWAISPASGRRASQASPTIEVWHLDLSRYDSITAFAERTRNLESLHIVVHNAGLVKTALELNATTGHDEVTQVNYLSAALLTILLLPVIKDKNTPQKPGRFVIVNSDVAAWAKFKEQNSVPLLSAFDKPEFFDPQERYFTSKLLGQLFLSELVKRVPPSVAVVNAANPGLCYGSSLNRDMEGFAGTVFNIFKRTVGHSTTVGARSLTDAAVNHGLKSHGQYIEDGKIQPMAPIVYKRRGREIAALLWDETMKELAFARSAEIVQELASA</sequence>
<dbReference type="EMBL" id="WIGM01000767">
    <property type="protein sequence ID" value="KAF6813131.1"/>
    <property type="molecule type" value="Genomic_DNA"/>
</dbReference>